<proteinExistence type="predicted"/>
<gene>
    <name evidence="1" type="ORF">E5358_01435</name>
</gene>
<organism evidence="1 2">
    <name type="scientific">Palleniella muris</name>
    <dbReference type="NCBI Taxonomy" id="3038145"/>
    <lineage>
        <taxon>Bacteria</taxon>
        <taxon>Pseudomonadati</taxon>
        <taxon>Bacteroidota</taxon>
        <taxon>Bacteroidia</taxon>
        <taxon>Bacteroidales</taxon>
        <taxon>Prevotellaceae</taxon>
        <taxon>Palleniella</taxon>
    </lineage>
</organism>
<protein>
    <submittedName>
        <fullName evidence="1">PorT family protein</fullName>
    </submittedName>
</protein>
<dbReference type="EMBL" id="SRZC01000002">
    <property type="protein sequence ID" value="TGX84002.1"/>
    <property type="molecule type" value="Genomic_DNA"/>
</dbReference>
<comment type="caution">
    <text evidence="1">The sequence shown here is derived from an EMBL/GenBank/DDBJ whole genome shotgun (WGS) entry which is preliminary data.</text>
</comment>
<sequence length="241" mass="27148">MMAAATATAHAENLLTGWDYYARLGYNIGGTAPVGIPATIRSMNSYKLQPNFTLGLDVSKPLKGNWGVMIGLHSENKGMKVDATVKNYHMVMTKGGDEIEGYYTGNLVTECEEWMLTLPVLATYRVHKNVMLKAGPYVSYVSTRVFKGYVYDGYLRRMVPVGEKIEMGNTEESRGTYDFSEHMRRIQVGIDVGADWQFSRRWGAYADLQWGLNGIHKSSFKTIEQTLYPIFGTFGVMYKLK</sequence>
<keyword evidence="2" id="KW-1185">Reference proteome</keyword>
<name>A0AC61QTL6_9BACT</name>
<dbReference type="Proteomes" id="UP000308886">
    <property type="component" value="Unassembled WGS sequence"/>
</dbReference>
<evidence type="ECO:0000313" key="2">
    <source>
        <dbReference type="Proteomes" id="UP000308886"/>
    </source>
</evidence>
<evidence type="ECO:0000313" key="1">
    <source>
        <dbReference type="EMBL" id="TGX84002.1"/>
    </source>
</evidence>
<reference evidence="1" key="1">
    <citation type="submission" date="2019-04" db="EMBL/GenBank/DDBJ databases">
        <title>Microbes associate with the intestines of laboratory mice.</title>
        <authorList>
            <person name="Navarre W."/>
            <person name="Wong E."/>
            <person name="Huang K."/>
            <person name="Tropini C."/>
            <person name="Ng K."/>
            <person name="Yu B."/>
        </authorList>
    </citation>
    <scope>NUCLEOTIDE SEQUENCE</scope>
    <source>
        <strain evidence="1">NM73_A23</strain>
    </source>
</reference>
<accession>A0AC61QTL6</accession>